<evidence type="ECO:0000259" key="3">
    <source>
        <dbReference type="PROSITE" id="PS50977"/>
    </source>
</evidence>
<organism evidence="4 5">
    <name type="scientific">Loigolactobacillus binensis</name>
    <dbReference type="NCBI Taxonomy" id="2559922"/>
    <lineage>
        <taxon>Bacteria</taxon>
        <taxon>Bacillati</taxon>
        <taxon>Bacillota</taxon>
        <taxon>Bacilli</taxon>
        <taxon>Lactobacillales</taxon>
        <taxon>Lactobacillaceae</taxon>
        <taxon>Loigolactobacillus</taxon>
    </lineage>
</organism>
<accession>A0ABW3EF72</accession>
<dbReference type="InterPro" id="IPR001647">
    <property type="entry name" value="HTH_TetR"/>
</dbReference>
<keyword evidence="5" id="KW-1185">Reference proteome</keyword>
<evidence type="ECO:0000313" key="4">
    <source>
        <dbReference type="EMBL" id="MFD0898037.1"/>
    </source>
</evidence>
<dbReference type="EMBL" id="JBHTIO010000044">
    <property type="protein sequence ID" value="MFD0898037.1"/>
    <property type="molecule type" value="Genomic_DNA"/>
</dbReference>
<dbReference type="Pfam" id="PF00440">
    <property type="entry name" value="TetR_N"/>
    <property type="match status" value="1"/>
</dbReference>
<dbReference type="PANTHER" id="PTHR30328">
    <property type="entry name" value="TRANSCRIPTIONAL REPRESSOR"/>
    <property type="match status" value="1"/>
</dbReference>
<dbReference type="PANTHER" id="PTHR30328:SF54">
    <property type="entry name" value="HTH-TYPE TRANSCRIPTIONAL REPRESSOR SCO4008"/>
    <property type="match status" value="1"/>
</dbReference>
<keyword evidence="1 2" id="KW-0238">DNA-binding</keyword>
<evidence type="ECO:0000256" key="2">
    <source>
        <dbReference type="PROSITE-ProRule" id="PRU00335"/>
    </source>
</evidence>
<evidence type="ECO:0000313" key="5">
    <source>
        <dbReference type="Proteomes" id="UP001597104"/>
    </source>
</evidence>
<dbReference type="PRINTS" id="PR00455">
    <property type="entry name" value="HTHTETR"/>
</dbReference>
<reference evidence="5" key="1">
    <citation type="journal article" date="2019" name="Int. J. Syst. Evol. Microbiol.">
        <title>The Global Catalogue of Microorganisms (GCM) 10K type strain sequencing project: providing services to taxonomists for standard genome sequencing and annotation.</title>
        <authorList>
            <consortium name="The Broad Institute Genomics Platform"/>
            <consortium name="The Broad Institute Genome Sequencing Center for Infectious Disease"/>
            <person name="Wu L."/>
            <person name="Ma J."/>
        </authorList>
    </citation>
    <scope>NUCLEOTIDE SEQUENCE [LARGE SCALE GENOMIC DNA]</scope>
    <source>
        <strain evidence="5">CCM 8925</strain>
    </source>
</reference>
<name>A0ABW3EF72_9LACO</name>
<dbReference type="SUPFAM" id="SSF46689">
    <property type="entry name" value="Homeodomain-like"/>
    <property type="match status" value="1"/>
</dbReference>
<dbReference type="RefSeq" id="WP_137636495.1">
    <property type="nucleotide sequence ID" value="NZ_BJDN01000001.1"/>
</dbReference>
<dbReference type="Gene3D" id="1.10.10.60">
    <property type="entry name" value="Homeodomain-like"/>
    <property type="match status" value="1"/>
</dbReference>
<protein>
    <submittedName>
        <fullName evidence="4">TetR/AcrR family transcriptional regulator</fullName>
    </submittedName>
</protein>
<sequence length="217" mass="24535">MAKIRQPIDPEKEARIIEVAMHEFAQHGYRDTKTENIATRAAVSKGLIFRYFKSKANLYLTTVRYTFAKINQAADLSVWQDSTDLKMMIVRGLRYKIQMQLQYPDEFALAMQAYGDSSALPEKLQPQVQKIWQDVVADSVPLLVTPILERLPMRPGVDPNNVRAMILALSSFIGEKSKVMIQANPHLKVADFDGIVEQAQALMDIVEHGFLANETKA</sequence>
<dbReference type="Proteomes" id="UP001597104">
    <property type="component" value="Unassembled WGS sequence"/>
</dbReference>
<dbReference type="InterPro" id="IPR009057">
    <property type="entry name" value="Homeodomain-like_sf"/>
</dbReference>
<evidence type="ECO:0000256" key="1">
    <source>
        <dbReference type="ARBA" id="ARBA00023125"/>
    </source>
</evidence>
<dbReference type="InterPro" id="IPR050109">
    <property type="entry name" value="HTH-type_TetR-like_transc_reg"/>
</dbReference>
<comment type="caution">
    <text evidence="4">The sequence shown here is derived from an EMBL/GenBank/DDBJ whole genome shotgun (WGS) entry which is preliminary data.</text>
</comment>
<gene>
    <name evidence="4" type="ORF">ACFQZ7_09915</name>
</gene>
<proteinExistence type="predicted"/>
<dbReference type="PROSITE" id="PS50977">
    <property type="entry name" value="HTH_TETR_2"/>
    <property type="match status" value="1"/>
</dbReference>
<feature type="DNA-binding region" description="H-T-H motif" evidence="2">
    <location>
        <begin position="33"/>
        <end position="52"/>
    </location>
</feature>
<dbReference type="SUPFAM" id="SSF48498">
    <property type="entry name" value="Tetracyclin repressor-like, C-terminal domain"/>
    <property type="match status" value="1"/>
</dbReference>
<dbReference type="Gene3D" id="1.10.357.10">
    <property type="entry name" value="Tetracycline Repressor, domain 2"/>
    <property type="match status" value="1"/>
</dbReference>
<dbReference type="InterPro" id="IPR036271">
    <property type="entry name" value="Tet_transcr_reg_TetR-rel_C_sf"/>
</dbReference>
<feature type="domain" description="HTH tetR-type" evidence="3">
    <location>
        <begin position="10"/>
        <end position="70"/>
    </location>
</feature>